<dbReference type="RefSeq" id="WP_245824711.1">
    <property type="nucleotide sequence ID" value="NZ_FWFQ01000033.1"/>
</dbReference>
<feature type="domain" description="Uracil-DNA glycosylase-like" evidence="13">
    <location>
        <begin position="108"/>
        <end position="259"/>
    </location>
</feature>
<evidence type="ECO:0000256" key="12">
    <source>
        <dbReference type="SAM" id="MobiDB-lite"/>
    </source>
</evidence>
<dbReference type="EC" id="3.2.2.27" evidence="3"/>
<dbReference type="NCBIfam" id="TIGR00758">
    <property type="entry name" value="UDG_fam4"/>
    <property type="match status" value="1"/>
</dbReference>
<evidence type="ECO:0000256" key="9">
    <source>
        <dbReference type="ARBA" id="ARBA00023004"/>
    </source>
</evidence>
<dbReference type="InterPro" id="IPR051536">
    <property type="entry name" value="UDG_Type-4/5"/>
</dbReference>
<dbReference type="CDD" id="cd10030">
    <property type="entry name" value="UDG-F4_TTUDGA_SPO1dp_like"/>
    <property type="match status" value="1"/>
</dbReference>
<name>A0A1Y5TFW8_9RHOB</name>
<keyword evidence="5" id="KW-0004">4Fe-4S</keyword>
<dbReference type="Proteomes" id="UP000193409">
    <property type="component" value="Unassembled WGS sequence"/>
</dbReference>
<evidence type="ECO:0000256" key="1">
    <source>
        <dbReference type="ARBA" id="ARBA00001400"/>
    </source>
</evidence>
<proteinExistence type="inferred from homology"/>
<dbReference type="GO" id="GO:0051539">
    <property type="term" value="F:4 iron, 4 sulfur cluster binding"/>
    <property type="evidence" value="ECO:0007669"/>
    <property type="project" value="UniProtKB-KW"/>
</dbReference>
<dbReference type="PANTHER" id="PTHR33693">
    <property type="entry name" value="TYPE-5 URACIL-DNA GLYCOSYLASE"/>
    <property type="match status" value="1"/>
</dbReference>
<evidence type="ECO:0000256" key="8">
    <source>
        <dbReference type="ARBA" id="ARBA00022801"/>
    </source>
</evidence>
<dbReference type="GO" id="GO:0006281">
    <property type="term" value="P:DNA repair"/>
    <property type="evidence" value="ECO:0007669"/>
    <property type="project" value="UniProtKB-KW"/>
</dbReference>
<evidence type="ECO:0000256" key="2">
    <source>
        <dbReference type="ARBA" id="ARBA00006521"/>
    </source>
</evidence>
<dbReference type="EMBL" id="FWFQ01000033">
    <property type="protein sequence ID" value="SLN62929.1"/>
    <property type="molecule type" value="Genomic_DNA"/>
</dbReference>
<feature type="region of interest" description="Disordered" evidence="12">
    <location>
        <begin position="35"/>
        <end position="65"/>
    </location>
</feature>
<dbReference type="SMART" id="SM00987">
    <property type="entry name" value="UreE_C"/>
    <property type="match status" value="1"/>
</dbReference>
<feature type="compositionally biased region" description="Low complexity" evidence="12">
    <location>
        <begin position="38"/>
        <end position="55"/>
    </location>
</feature>
<evidence type="ECO:0000256" key="4">
    <source>
        <dbReference type="ARBA" id="ARBA00019403"/>
    </source>
</evidence>
<keyword evidence="7" id="KW-0227">DNA damage</keyword>
<dbReference type="SUPFAM" id="SSF52141">
    <property type="entry name" value="Uracil-DNA glycosylase-like"/>
    <property type="match status" value="1"/>
</dbReference>
<evidence type="ECO:0000256" key="7">
    <source>
        <dbReference type="ARBA" id="ARBA00022763"/>
    </source>
</evidence>
<dbReference type="InterPro" id="IPR005273">
    <property type="entry name" value="Ura-DNA_glyco_family4"/>
</dbReference>
<evidence type="ECO:0000256" key="10">
    <source>
        <dbReference type="ARBA" id="ARBA00023014"/>
    </source>
</evidence>
<dbReference type="GO" id="GO:0046872">
    <property type="term" value="F:metal ion binding"/>
    <property type="evidence" value="ECO:0007669"/>
    <property type="project" value="UniProtKB-KW"/>
</dbReference>
<evidence type="ECO:0000256" key="11">
    <source>
        <dbReference type="ARBA" id="ARBA00023204"/>
    </source>
</evidence>
<evidence type="ECO:0000256" key="6">
    <source>
        <dbReference type="ARBA" id="ARBA00022723"/>
    </source>
</evidence>
<reference evidence="14 15" key="1">
    <citation type="submission" date="2017-03" db="EMBL/GenBank/DDBJ databases">
        <authorList>
            <person name="Afonso C.L."/>
            <person name="Miller P.J."/>
            <person name="Scott M.A."/>
            <person name="Spackman E."/>
            <person name="Goraichik I."/>
            <person name="Dimitrov K.M."/>
            <person name="Suarez D.L."/>
            <person name="Swayne D.E."/>
        </authorList>
    </citation>
    <scope>NUCLEOTIDE SEQUENCE [LARGE SCALE GENOMIC DNA]</scope>
    <source>
        <strain evidence="14 15">CECT 7680</strain>
    </source>
</reference>
<evidence type="ECO:0000256" key="5">
    <source>
        <dbReference type="ARBA" id="ARBA00022485"/>
    </source>
</evidence>
<dbReference type="PANTHER" id="PTHR33693:SF1">
    <property type="entry name" value="TYPE-4 URACIL-DNA GLYCOSYLASE"/>
    <property type="match status" value="1"/>
</dbReference>
<comment type="catalytic activity">
    <reaction evidence="1">
        <text>Hydrolyzes single-stranded DNA or mismatched double-stranded DNA and polynucleotides, releasing free uracil.</text>
        <dbReference type="EC" id="3.2.2.27"/>
    </reaction>
</comment>
<keyword evidence="15" id="KW-1185">Reference proteome</keyword>
<keyword evidence="9" id="KW-0408">Iron</keyword>
<dbReference type="AlphaFoldDB" id="A0A1Y5TFW8"/>
<sequence>MDFHTAKALLEWQVDMGADEAILDAPVNRYEIPEPSPRKAAAAAAAGRPAQAPRPAAAPPVRPIEPEVDPVAEARVAARGARSLEELEAALAAFPHCDLKRGARSLVFADGQPRARVMIVGEAPGREEDREGRPFVGRAGQLLDRMFDAIGLGRAAPDAEAGLYITNVLPWRPPQNRDPSPQEIDMLRPFVEKHIELVGPDLLVLMGNHACMALLKRSGISRMRGRWHEFRGVPAMPMFHPAYLLRNPGFKREAWQDLLAVKAKLLEGAKAP</sequence>
<keyword evidence="11" id="KW-0234">DNA repair</keyword>
<comment type="similarity">
    <text evidence="2">Belongs to the uracil-DNA glycosylase (UDG) superfamily. Type 4 (UDGa) family.</text>
</comment>
<dbReference type="Gene3D" id="3.40.470.10">
    <property type="entry name" value="Uracil-DNA glycosylase-like domain"/>
    <property type="match status" value="1"/>
</dbReference>
<keyword evidence="6" id="KW-0479">Metal-binding</keyword>
<evidence type="ECO:0000313" key="14">
    <source>
        <dbReference type="EMBL" id="SLN62929.1"/>
    </source>
</evidence>
<dbReference type="SMART" id="SM00986">
    <property type="entry name" value="UDG"/>
    <property type="match status" value="1"/>
</dbReference>
<gene>
    <name evidence="14" type="ORF">PSA7680_03319</name>
</gene>
<dbReference type="Pfam" id="PF03167">
    <property type="entry name" value="UDG"/>
    <property type="match status" value="1"/>
</dbReference>
<organism evidence="14 15">
    <name type="scientific">Pseudoruegeria aquimaris</name>
    <dbReference type="NCBI Taxonomy" id="393663"/>
    <lineage>
        <taxon>Bacteria</taxon>
        <taxon>Pseudomonadati</taxon>
        <taxon>Pseudomonadota</taxon>
        <taxon>Alphaproteobacteria</taxon>
        <taxon>Rhodobacterales</taxon>
        <taxon>Roseobacteraceae</taxon>
        <taxon>Pseudoruegeria</taxon>
    </lineage>
</organism>
<keyword evidence="10" id="KW-0411">Iron-sulfur</keyword>
<evidence type="ECO:0000256" key="3">
    <source>
        <dbReference type="ARBA" id="ARBA00012030"/>
    </source>
</evidence>
<dbReference type="InterPro" id="IPR005122">
    <property type="entry name" value="Uracil-DNA_glycosylase-like"/>
</dbReference>
<accession>A0A1Y5TFW8</accession>
<dbReference type="InterPro" id="IPR036895">
    <property type="entry name" value="Uracil-DNA_glycosylase-like_sf"/>
</dbReference>
<protein>
    <recommendedName>
        <fullName evidence="4">Type-4 uracil-DNA glycosylase</fullName>
        <ecNumber evidence="3">3.2.2.27</ecNumber>
    </recommendedName>
</protein>
<keyword evidence="8" id="KW-0378">Hydrolase</keyword>
<evidence type="ECO:0000259" key="13">
    <source>
        <dbReference type="SMART" id="SM00986"/>
    </source>
</evidence>
<dbReference type="GO" id="GO:0004844">
    <property type="term" value="F:uracil DNA N-glycosylase activity"/>
    <property type="evidence" value="ECO:0007669"/>
    <property type="project" value="UniProtKB-EC"/>
</dbReference>
<evidence type="ECO:0000313" key="15">
    <source>
        <dbReference type="Proteomes" id="UP000193409"/>
    </source>
</evidence>